<dbReference type="PANTHER" id="PTHR30466:SF1">
    <property type="entry name" value="FMN REDUCTASE (NADH) RUTF"/>
    <property type="match status" value="1"/>
</dbReference>
<dbReference type="GO" id="GO:0006208">
    <property type="term" value="P:pyrimidine nucleobase catabolic process"/>
    <property type="evidence" value="ECO:0007669"/>
    <property type="project" value="TreeGrafter"/>
</dbReference>
<keyword evidence="2" id="KW-0560">Oxidoreductase</keyword>
<dbReference type="GO" id="GO:0042602">
    <property type="term" value="F:riboflavin reductase (NADPH) activity"/>
    <property type="evidence" value="ECO:0007669"/>
    <property type="project" value="TreeGrafter"/>
</dbReference>
<dbReference type="SUPFAM" id="SSF50475">
    <property type="entry name" value="FMN-binding split barrel"/>
    <property type="match status" value="1"/>
</dbReference>
<dbReference type="Pfam" id="PF01613">
    <property type="entry name" value="Flavin_Reduct"/>
    <property type="match status" value="1"/>
</dbReference>
<dbReference type="SMART" id="SM00903">
    <property type="entry name" value="Flavin_Reduct"/>
    <property type="match status" value="1"/>
</dbReference>
<dbReference type="InterPro" id="IPR012349">
    <property type="entry name" value="Split_barrel_FMN-bd"/>
</dbReference>
<accession>A0A6J4HZL7</accession>
<dbReference type="PANTHER" id="PTHR30466">
    <property type="entry name" value="FLAVIN REDUCTASE"/>
    <property type="match status" value="1"/>
</dbReference>
<dbReference type="InterPro" id="IPR002563">
    <property type="entry name" value="Flavin_Rdtase-like_dom"/>
</dbReference>
<proteinExistence type="inferred from homology"/>
<evidence type="ECO:0000313" key="4">
    <source>
        <dbReference type="EMBL" id="CAA9238119.1"/>
    </source>
</evidence>
<reference evidence="4" key="1">
    <citation type="submission" date="2020-02" db="EMBL/GenBank/DDBJ databases">
        <authorList>
            <person name="Meier V. D."/>
        </authorList>
    </citation>
    <scope>NUCLEOTIDE SEQUENCE</scope>
    <source>
        <strain evidence="4">AVDCRST_MAG41</strain>
    </source>
</reference>
<organism evidence="4">
    <name type="scientific">uncultured Mycobacteriales bacterium</name>
    <dbReference type="NCBI Taxonomy" id="581187"/>
    <lineage>
        <taxon>Bacteria</taxon>
        <taxon>Bacillati</taxon>
        <taxon>Actinomycetota</taxon>
        <taxon>Actinomycetes</taxon>
        <taxon>Mycobacteriales</taxon>
        <taxon>environmental samples</taxon>
    </lineage>
</organism>
<name>A0A6J4HZL7_9ACTN</name>
<feature type="domain" description="Flavin reductase like" evidence="3">
    <location>
        <begin position="27"/>
        <end position="168"/>
    </location>
</feature>
<sequence>MTSVLPRPFVEDDGLPVRPSLELFQALAAGVTVLTSRDADGPVGATASSVTSLSVRPALLLACLAADTRTLRAIRRHRAFAVHLLREGQQDRSQRFSRPGLTARDRFAGEHWDDVLGVPVFRDALAYAVCLVEDERVYGDHSIVVGRITAARRTPGRPLLWHDRRYWEISSAG</sequence>
<evidence type="ECO:0000259" key="3">
    <source>
        <dbReference type="SMART" id="SM00903"/>
    </source>
</evidence>
<gene>
    <name evidence="4" type="ORF">AVDCRST_MAG41-1329</name>
</gene>
<dbReference type="GO" id="GO:0010181">
    <property type="term" value="F:FMN binding"/>
    <property type="evidence" value="ECO:0007669"/>
    <property type="project" value="InterPro"/>
</dbReference>
<dbReference type="Gene3D" id="2.30.110.10">
    <property type="entry name" value="Electron Transport, Fmn-binding Protein, Chain A"/>
    <property type="match status" value="1"/>
</dbReference>
<protein>
    <recommendedName>
        <fullName evidence="3">Flavin reductase like domain-containing protein</fullName>
    </recommendedName>
</protein>
<evidence type="ECO:0000256" key="2">
    <source>
        <dbReference type="ARBA" id="ARBA00023002"/>
    </source>
</evidence>
<comment type="similarity">
    <text evidence="1">Belongs to the non-flavoprotein flavin reductase family.</text>
</comment>
<evidence type="ECO:0000256" key="1">
    <source>
        <dbReference type="ARBA" id="ARBA00008898"/>
    </source>
</evidence>
<dbReference type="AlphaFoldDB" id="A0A6J4HZL7"/>
<dbReference type="InterPro" id="IPR050268">
    <property type="entry name" value="NADH-dep_flavin_reductase"/>
</dbReference>
<dbReference type="EMBL" id="CADCTP010000124">
    <property type="protein sequence ID" value="CAA9238119.1"/>
    <property type="molecule type" value="Genomic_DNA"/>
</dbReference>